<evidence type="ECO:0000259" key="10">
    <source>
        <dbReference type="Pfam" id="PF04575"/>
    </source>
</evidence>
<feature type="signal peptide" evidence="9">
    <location>
        <begin position="1"/>
        <end position="21"/>
    </location>
</feature>
<evidence type="ECO:0000256" key="6">
    <source>
        <dbReference type="ARBA" id="ARBA00023237"/>
    </source>
</evidence>
<dbReference type="AlphaFoldDB" id="A0A1G6GK51"/>
<dbReference type="GO" id="GO:0009279">
    <property type="term" value="C:cell outer membrane"/>
    <property type="evidence" value="ECO:0007669"/>
    <property type="project" value="UniProtKB-SubCell"/>
</dbReference>
<keyword evidence="3" id="KW-0812">Transmembrane</keyword>
<keyword evidence="4 9" id="KW-0732">Signal</keyword>
<evidence type="ECO:0000256" key="2">
    <source>
        <dbReference type="ARBA" id="ARBA00022452"/>
    </source>
</evidence>
<dbReference type="Proteomes" id="UP000242501">
    <property type="component" value="Unassembled WGS sequence"/>
</dbReference>
<dbReference type="Pfam" id="PF24575">
    <property type="entry name" value="TPR_Slam"/>
    <property type="match status" value="1"/>
</dbReference>
<feature type="chain" id="PRO_5017407792" evidence="9">
    <location>
        <begin position="22"/>
        <end position="467"/>
    </location>
</feature>
<dbReference type="Gene3D" id="1.25.40.10">
    <property type="entry name" value="Tetratricopeptide repeat domain"/>
    <property type="match status" value="1"/>
</dbReference>
<dbReference type="SUPFAM" id="SSF48452">
    <property type="entry name" value="TPR-like"/>
    <property type="match status" value="1"/>
</dbReference>
<comment type="similarity">
    <text evidence="7">Belongs to the Slam family.</text>
</comment>
<evidence type="ECO:0000256" key="1">
    <source>
        <dbReference type="ARBA" id="ARBA00004571"/>
    </source>
</evidence>
<evidence type="ECO:0000313" key="12">
    <source>
        <dbReference type="EMBL" id="SDB82289.1"/>
    </source>
</evidence>
<evidence type="ECO:0000256" key="8">
    <source>
        <dbReference type="PROSITE-ProRule" id="PRU00339"/>
    </source>
</evidence>
<dbReference type="InterPro" id="IPR019734">
    <property type="entry name" value="TPR_rpt"/>
</dbReference>
<accession>A0A1G6GK51</accession>
<reference evidence="13" key="1">
    <citation type="submission" date="2016-09" db="EMBL/GenBank/DDBJ databases">
        <authorList>
            <person name="Varghese N."/>
            <person name="Submissions S."/>
        </authorList>
    </citation>
    <scope>NUCLEOTIDE SEQUENCE [LARGE SCALE GENOMIC DNA]</scope>
    <source>
        <strain evidence="13">ANC 4422</strain>
    </source>
</reference>
<keyword evidence="5" id="KW-0472">Membrane</keyword>
<evidence type="ECO:0000256" key="9">
    <source>
        <dbReference type="SAM" id="SignalP"/>
    </source>
</evidence>
<comment type="subcellular location">
    <subcellularLocation>
        <location evidence="1">Cell outer membrane</location>
        <topology evidence="1">Multi-pass membrane protein</topology>
    </subcellularLocation>
</comment>
<organism evidence="12 13">
    <name type="scientific">Acinetobacter boissieri</name>
    <dbReference type="NCBI Taxonomy" id="1219383"/>
    <lineage>
        <taxon>Bacteria</taxon>
        <taxon>Pseudomonadati</taxon>
        <taxon>Pseudomonadota</taxon>
        <taxon>Gammaproteobacteria</taxon>
        <taxon>Moraxellales</taxon>
        <taxon>Moraxellaceae</taxon>
        <taxon>Acinetobacter</taxon>
    </lineage>
</organism>
<feature type="domain" description="Surface lipoprotein assembly modifier N-terminal TPR repeats region" evidence="11">
    <location>
        <begin position="61"/>
        <end position="151"/>
    </location>
</feature>
<keyword evidence="13" id="KW-1185">Reference proteome</keyword>
<sequence length="467" mass="54794">MSVNIKYYVILGASFSSSTFAQELPPDQTIFFEQKTPIYPKVSFISKQDNMVKIANIQNLSLEQSINQAIIQKDWVTLERLLQEYQQNKTYDHILYDYGLGALYRYQGKLNDAIICYQHIVEQNPDLHYPRFDLAMMLFEDQRYAEAKSEFEHAKPFLSPQMQKLVEQFLVKIKRSQQWQLDLNLSYEKTNNVNQASNLKEITIKGAKFIRSEESLPQKAQGIDYSLGVSREKNIVGHHYAYIGMSLDGIYYWDNKDYSEQTLRASTGYLYKKLNQSWAITPFVQQNLLGNNRYSQNYGSSLEYSRQLSEQWKISANTSHMRKNYNQSNISLHYDGYSNSQAALIMYQPKANFLVYSGINFMQDHLADRSESSTRQGVRIGFLYLGDALGLRTNVNYAQRNFLANNTWDLKSRKDNEYTFTATTWHKQLQWHGFIPKLNYKYQKIDSNLALYKRQNSTWFMTIERSF</sequence>
<dbReference type="EMBL" id="FMYL01000001">
    <property type="protein sequence ID" value="SDB82289.1"/>
    <property type="molecule type" value="Genomic_DNA"/>
</dbReference>
<dbReference type="InterPro" id="IPR057556">
    <property type="entry name" value="TPR_Slam"/>
</dbReference>
<evidence type="ECO:0000256" key="7">
    <source>
        <dbReference type="ARBA" id="ARBA00023609"/>
    </source>
</evidence>
<keyword evidence="8" id="KW-0802">TPR repeat</keyword>
<gene>
    <name evidence="12" type="ORF">SAMN05421733_101300</name>
</gene>
<protein>
    <submittedName>
        <fullName evidence="12">Uncharacterized protein</fullName>
    </submittedName>
</protein>
<proteinExistence type="inferred from homology"/>
<dbReference type="STRING" id="1219383.SAMN05421733_101300"/>
<keyword evidence="6" id="KW-0998">Cell outer membrane</keyword>
<evidence type="ECO:0000256" key="3">
    <source>
        <dbReference type="ARBA" id="ARBA00022692"/>
    </source>
</evidence>
<name>A0A1G6GK51_9GAMM</name>
<evidence type="ECO:0000256" key="5">
    <source>
        <dbReference type="ARBA" id="ARBA00023136"/>
    </source>
</evidence>
<evidence type="ECO:0000313" key="13">
    <source>
        <dbReference type="Proteomes" id="UP000242501"/>
    </source>
</evidence>
<dbReference type="InterPro" id="IPR011990">
    <property type="entry name" value="TPR-like_helical_dom_sf"/>
</dbReference>
<keyword evidence="2" id="KW-1134">Transmembrane beta strand</keyword>
<dbReference type="PROSITE" id="PS50005">
    <property type="entry name" value="TPR"/>
    <property type="match status" value="1"/>
</dbReference>
<feature type="domain" description="Surface lipoprotein assembly modifier C-terminal" evidence="10">
    <location>
        <begin position="179"/>
        <end position="467"/>
    </location>
</feature>
<feature type="repeat" description="TPR" evidence="8">
    <location>
        <begin position="94"/>
        <end position="127"/>
    </location>
</feature>
<evidence type="ECO:0000259" key="11">
    <source>
        <dbReference type="Pfam" id="PF24575"/>
    </source>
</evidence>
<dbReference type="InterPro" id="IPR007655">
    <property type="entry name" value="Slam_C"/>
</dbReference>
<evidence type="ECO:0000256" key="4">
    <source>
        <dbReference type="ARBA" id="ARBA00022729"/>
    </source>
</evidence>
<dbReference type="Pfam" id="PF04575">
    <property type="entry name" value="SlipAM"/>
    <property type="match status" value="1"/>
</dbReference>